<accession>A0A4R3JBQ0</accession>
<keyword evidence="6" id="KW-1185">Reference proteome</keyword>
<organism evidence="4 5">
    <name type="scientific">Faecalimonas umbilicata</name>
    <dbReference type="NCBI Taxonomy" id="1912855"/>
    <lineage>
        <taxon>Bacteria</taxon>
        <taxon>Bacillati</taxon>
        <taxon>Bacillota</taxon>
        <taxon>Clostridia</taxon>
        <taxon>Lachnospirales</taxon>
        <taxon>Lachnospiraceae</taxon>
        <taxon>Faecalimonas</taxon>
    </lineage>
</organism>
<evidence type="ECO:0000256" key="2">
    <source>
        <dbReference type="PIRSR" id="PIRSR605754-1"/>
    </source>
</evidence>
<reference evidence="3 6" key="1">
    <citation type="journal article" date="2018" name="Int. J. Syst. Evol. Microbiol.">
        <title>Draft Genome Sequence of Faecalimonas umbilicata JCM 30896T, an Acetate-Producing Bacterium Isolated from Human Feces.</title>
        <authorList>
            <person name="Sakamoto M."/>
            <person name="Ikeyama N."/>
            <person name="Yuki M."/>
            <person name="Ohkuma M."/>
        </authorList>
    </citation>
    <scope>NUCLEOTIDE SEQUENCE [LARGE SCALE GENOMIC DNA]</scope>
    <source>
        <strain evidence="3 6">EGH7</strain>
    </source>
</reference>
<dbReference type="SUPFAM" id="SSF63817">
    <property type="entry name" value="Sortase"/>
    <property type="match status" value="1"/>
</dbReference>
<sequence>MKKSRWILCILLLFLGATCFFLAEKSRQPFADAKKRGEALKEIAVPGEPVDVGERKIDFAALKKINPDIVGWLYLPQIGVDGPILTGETDETYLARDFEGNASELGSIFTFADAKLSDRQVYLFAHNMASGQMFGSLKKFQDPGFRKKYPDGCLYTPERTKRFRITGWEYKTADDPCFSVREQKAAGIAFVTCVGYFRTTQRLVVHAEITEEQLAF</sequence>
<dbReference type="RefSeq" id="WP_116441588.1">
    <property type="nucleotide sequence ID" value="NZ_BHEO01000005.1"/>
</dbReference>
<dbReference type="Gene3D" id="2.40.260.10">
    <property type="entry name" value="Sortase"/>
    <property type="match status" value="1"/>
</dbReference>
<dbReference type="InterPro" id="IPR009835">
    <property type="entry name" value="SrtB"/>
</dbReference>
<evidence type="ECO:0000256" key="1">
    <source>
        <dbReference type="ARBA" id="ARBA00022801"/>
    </source>
</evidence>
<dbReference type="InterPro" id="IPR023365">
    <property type="entry name" value="Sortase_dom-sf"/>
</dbReference>
<dbReference type="Proteomes" id="UP000702954">
    <property type="component" value="Unassembled WGS sequence"/>
</dbReference>
<evidence type="ECO:0000313" key="5">
    <source>
        <dbReference type="Proteomes" id="UP000294613"/>
    </source>
</evidence>
<reference evidence="4 5" key="2">
    <citation type="submission" date="2019-03" db="EMBL/GenBank/DDBJ databases">
        <title>Genomic Encyclopedia of Type Strains, Phase IV (KMG-IV): sequencing the most valuable type-strain genomes for metagenomic binning, comparative biology and taxonomic classification.</title>
        <authorList>
            <person name="Goeker M."/>
        </authorList>
    </citation>
    <scope>NUCLEOTIDE SEQUENCE [LARGE SCALE GENOMIC DNA]</scope>
    <source>
        <strain evidence="4 5">DSM 103426</strain>
    </source>
</reference>
<dbReference type="Pfam" id="PF04203">
    <property type="entry name" value="Sortase"/>
    <property type="match status" value="1"/>
</dbReference>
<dbReference type="EMBL" id="BHEO01000005">
    <property type="protein sequence ID" value="GBU04885.1"/>
    <property type="molecule type" value="Genomic_DNA"/>
</dbReference>
<evidence type="ECO:0000313" key="6">
    <source>
        <dbReference type="Proteomes" id="UP000702954"/>
    </source>
</evidence>
<keyword evidence="1" id="KW-0378">Hydrolase</keyword>
<name>A0A4R3JBQ0_9FIRM</name>
<comment type="caution">
    <text evidence="4">The sequence shown here is derived from an EMBL/GenBank/DDBJ whole genome shotgun (WGS) entry which is preliminary data.</text>
</comment>
<dbReference type="CDD" id="cd05826">
    <property type="entry name" value="Sortase_B"/>
    <property type="match status" value="1"/>
</dbReference>
<proteinExistence type="predicted"/>
<feature type="active site" description="Acyl-thioester intermediate" evidence="2">
    <location>
        <position position="193"/>
    </location>
</feature>
<feature type="active site" description="Proton donor/acceptor" evidence="2">
    <location>
        <position position="126"/>
    </location>
</feature>
<dbReference type="Proteomes" id="UP000294613">
    <property type="component" value="Unassembled WGS sequence"/>
</dbReference>
<evidence type="ECO:0000313" key="4">
    <source>
        <dbReference type="EMBL" id="TCS63358.1"/>
    </source>
</evidence>
<gene>
    <name evidence="4" type="ORF">EDD74_12922</name>
    <name evidence="3" type="ORF">FAEUMB_14260</name>
</gene>
<protein>
    <submittedName>
        <fullName evidence="4">SrtB family sortase</fullName>
    </submittedName>
</protein>
<dbReference type="GO" id="GO:0016787">
    <property type="term" value="F:hydrolase activity"/>
    <property type="evidence" value="ECO:0007669"/>
    <property type="project" value="UniProtKB-KW"/>
</dbReference>
<dbReference type="AlphaFoldDB" id="A0A4R3JBQ0"/>
<dbReference type="InterPro" id="IPR005754">
    <property type="entry name" value="Sortase"/>
</dbReference>
<evidence type="ECO:0000313" key="3">
    <source>
        <dbReference type="EMBL" id="GBU04885.1"/>
    </source>
</evidence>
<dbReference type="EMBL" id="SLZV01000029">
    <property type="protein sequence ID" value="TCS63358.1"/>
    <property type="molecule type" value="Genomic_DNA"/>
</dbReference>